<dbReference type="Proteomes" id="UP000886124">
    <property type="component" value="Unassembled WGS sequence"/>
</dbReference>
<dbReference type="GO" id="GO:0009247">
    <property type="term" value="P:glycolipid biosynthetic process"/>
    <property type="evidence" value="ECO:0007669"/>
    <property type="project" value="TreeGrafter"/>
</dbReference>
<comment type="similarity">
    <text evidence="1">Belongs to the glycosyltransferase 2 family.</text>
</comment>
<dbReference type="CDD" id="cd06442">
    <property type="entry name" value="DPM1_like"/>
    <property type="match status" value="1"/>
</dbReference>
<protein>
    <submittedName>
        <fullName evidence="5">Polyprenol monophosphomannose synthase</fullName>
    </submittedName>
</protein>
<keyword evidence="3" id="KW-0808">Transferase</keyword>
<dbReference type="GO" id="GO:0016020">
    <property type="term" value="C:membrane"/>
    <property type="evidence" value="ECO:0007669"/>
    <property type="project" value="GOC"/>
</dbReference>
<dbReference type="PANTHER" id="PTHR43398:SF1">
    <property type="entry name" value="DOLICHOL-PHOSPHATE MANNOSYLTRANSFERASE SUBUNIT 1"/>
    <property type="match status" value="1"/>
</dbReference>
<sequence>MVDASKAVVIVPTYNEIENVQRLTEAIFSYQPDVHVLFVDDNSPDGTAEKIKELQQKYPNVHLLEREKKQGLGKAYIAGFKVALDMGFEYIFEMDADFSHDPKEIPNFLKAIEENDLVLGSRYIKGVNVVNWPLRRLLLSYFANVYTRIITGIPIHDSTGGFKCFRREVLEAIDFDRIKSNGYGFQIELNYKVWKKGFRIKEIPIIFVDRQFGESKLSKKIMWEAMFLVWKLRLNNLLNRA</sequence>
<dbReference type="Gene3D" id="3.90.550.10">
    <property type="entry name" value="Spore Coat Polysaccharide Biosynthesis Protein SpsA, Chain A"/>
    <property type="match status" value="1"/>
</dbReference>
<dbReference type="InterPro" id="IPR001173">
    <property type="entry name" value="Glyco_trans_2-like"/>
</dbReference>
<name>A0A7V5PNH5_CALAY</name>
<keyword evidence="2" id="KW-0328">Glycosyltransferase</keyword>
<dbReference type="AlphaFoldDB" id="A0A7V5PNH5"/>
<reference evidence="5" key="1">
    <citation type="journal article" date="2020" name="mSystems">
        <title>Genome- and Community-Level Interaction Insights into Carbon Utilization and Element Cycling Functions of Hydrothermarchaeota in Hydrothermal Sediment.</title>
        <authorList>
            <person name="Zhou Z."/>
            <person name="Liu Y."/>
            <person name="Xu W."/>
            <person name="Pan J."/>
            <person name="Luo Z.H."/>
            <person name="Li M."/>
        </authorList>
    </citation>
    <scope>NUCLEOTIDE SEQUENCE [LARGE SCALE GENOMIC DNA]</scope>
    <source>
        <strain evidence="5">HyVt-527</strain>
    </source>
</reference>
<gene>
    <name evidence="5" type="ORF">ENJ89_01510</name>
</gene>
<comment type="caution">
    <text evidence="5">The sequence shown here is derived from an EMBL/GenBank/DDBJ whole genome shotgun (WGS) entry which is preliminary data.</text>
</comment>
<evidence type="ECO:0000256" key="2">
    <source>
        <dbReference type="ARBA" id="ARBA00022676"/>
    </source>
</evidence>
<evidence type="ECO:0000259" key="4">
    <source>
        <dbReference type="Pfam" id="PF00535"/>
    </source>
</evidence>
<dbReference type="PANTHER" id="PTHR43398">
    <property type="entry name" value="DOLICHOL-PHOSPHATE MANNOSYLTRANSFERASE SUBUNIT 1"/>
    <property type="match status" value="1"/>
</dbReference>
<proteinExistence type="inferred from homology"/>
<dbReference type="InterPro" id="IPR029044">
    <property type="entry name" value="Nucleotide-diphossugar_trans"/>
</dbReference>
<evidence type="ECO:0000256" key="1">
    <source>
        <dbReference type="ARBA" id="ARBA00006739"/>
    </source>
</evidence>
<dbReference type="FunFam" id="3.90.550.10:FF:000122">
    <property type="entry name" value="Dolichol-phosphate mannosyltransferase subunit 1"/>
    <property type="match status" value="1"/>
</dbReference>
<feature type="domain" description="Glycosyltransferase 2-like" evidence="4">
    <location>
        <begin position="9"/>
        <end position="173"/>
    </location>
</feature>
<dbReference type="InterPro" id="IPR039528">
    <property type="entry name" value="DPM1-like"/>
</dbReference>
<dbReference type="Pfam" id="PF00535">
    <property type="entry name" value="Glycos_transf_2"/>
    <property type="match status" value="1"/>
</dbReference>
<dbReference type="GO" id="GO:0004582">
    <property type="term" value="F:dolichyl-phosphate beta-D-mannosyltransferase activity"/>
    <property type="evidence" value="ECO:0007669"/>
    <property type="project" value="InterPro"/>
</dbReference>
<dbReference type="EMBL" id="DROD01000106">
    <property type="protein sequence ID" value="HHJ51845.1"/>
    <property type="molecule type" value="Genomic_DNA"/>
</dbReference>
<dbReference type="SUPFAM" id="SSF53448">
    <property type="entry name" value="Nucleotide-diphospho-sugar transferases"/>
    <property type="match status" value="1"/>
</dbReference>
<evidence type="ECO:0000313" key="5">
    <source>
        <dbReference type="EMBL" id="HHJ51845.1"/>
    </source>
</evidence>
<evidence type="ECO:0000256" key="3">
    <source>
        <dbReference type="ARBA" id="ARBA00022679"/>
    </source>
</evidence>
<accession>A0A7V5PNH5</accession>
<organism evidence="5">
    <name type="scientific">Caldithrix abyssi</name>
    <dbReference type="NCBI Taxonomy" id="187145"/>
    <lineage>
        <taxon>Bacteria</taxon>
        <taxon>Pseudomonadati</taxon>
        <taxon>Calditrichota</taxon>
        <taxon>Calditrichia</taxon>
        <taxon>Calditrichales</taxon>
        <taxon>Calditrichaceae</taxon>
        <taxon>Caldithrix</taxon>
    </lineage>
</organism>